<dbReference type="Pfam" id="PF00083">
    <property type="entry name" value="Sugar_tr"/>
    <property type="match status" value="1"/>
</dbReference>
<comment type="caution">
    <text evidence="8">The sequence shown here is derived from an EMBL/GenBank/DDBJ whole genome shotgun (WGS) entry which is preliminary data.</text>
</comment>
<evidence type="ECO:0000256" key="5">
    <source>
        <dbReference type="SAM" id="MobiDB-lite"/>
    </source>
</evidence>
<dbReference type="SUPFAM" id="SSF103473">
    <property type="entry name" value="MFS general substrate transporter"/>
    <property type="match status" value="1"/>
</dbReference>
<dbReference type="EMBL" id="SJOL01006210">
    <property type="protein sequence ID" value="TGZ69123.1"/>
    <property type="molecule type" value="Genomic_DNA"/>
</dbReference>
<feature type="compositionally biased region" description="Polar residues" evidence="5">
    <location>
        <begin position="576"/>
        <end position="590"/>
    </location>
</feature>
<dbReference type="InterPro" id="IPR020846">
    <property type="entry name" value="MFS_dom"/>
</dbReference>
<accession>A0A4S2LYW0</accession>
<gene>
    <name evidence="8" type="ORF">CRM22_003916</name>
</gene>
<dbReference type="AlphaFoldDB" id="A0A4S2LYW0"/>
<evidence type="ECO:0000256" key="4">
    <source>
        <dbReference type="ARBA" id="ARBA00023136"/>
    </source>
</evidence>
<evidence type="ECO:0000256" key="3">
    <source>
        <dbReference type="ARBA" id="ARBA00022989"/>
    </source>
</evidence>
<dbReference type="Gene3D" id="1.20.1250.20">
    <property type="entry name" value="MFS general substrate transporter like domains"/>
    <property type="match status" value="1"/>
</dbReference>
<feature type="domain" description="Major facilitator superfamily (MFS) profile" evidence="7">
    <location>
        <begin position="127"/>
        <end position="573"/>
    </location>
</feature>
<organism evidence="8 9">
    <name type="scientific">Opisthorchis felineus</name>
    <dbReference type="NCBI Taxonomy" id="147828"/>
    <lineage>
        <taxon>Eukaryota</taxon>
        <taxon>Metazoa</taxon>
        <taxon>Spiralia</taxon>
        <taxon>Lophotrochozoa</taxon>
        <taxon>Platyhelminthes</taxon>
        <taxon>Trematoda</taxon>
        <taxon>Digenea</taxon>
        <taxon>Opisthorchiida</taxon>
        <taxon>Opisthorchiata</taxon>
        <taxon>Opisthorchiidae</taxon>
        <taxon>Opisthorchis</taxon>
    </lineage>
</organism>
<keyword evidence="9" id="KW-1185">Reference proteome</keyword>
<keyword evidence="2 6" id="KW-0812">Transmembrane</keyword>
<evidence type="ECO:0000256" key="1">
    <source>
        <dbReference type="ARBA" id="ARBA00004141"/>
    </source>
</evidence>
<feature type="transmembrane region" description="Helical" evidence="6">
    <location>
        <begin position="484"/>
        <end position="509"/>
    </location>
</feature>
<feature type="transmembrane region" description="Helical" evidence="6">
    <location>
        <begin position="265"/>
        <end position="289"/>
    </location>
</feature>
<feature type="transmembrane region" description="Helical" evidence="6">
    <location>
        <begin position="208"/>
        <end position="227"/>
    </location>
</feature>
<name>A0A4S2LYW0_OPIFE</name>
<dbReference type="PANTHER" id="PTHR24064">
    <property type="entry name" value="SOLUTE CARRIER FAMILY 22 MEMBER"/>
    <property type="match status" value="1"/>
</dbReference>
<reference evidence="8 9" key="1">
    <citation type="journal article" date="2019" name="BMC Genomics">
        <title>New insights from Opisthorchis felineus genome: update on genomics of the epidemiologically important liver flukes.</title>
        <authorList>
            <person name="Ershov N.I."/>
            <person name="Mordvinov V.A."/>
            <person name="Prokhortchouk E.B."/>
            <person name="Pakharukova M.Y."/>
            <person name="Gunbin K.V."/>
            <person name="Ustyantsev K."/>
            <person name="Genaev M.A."/>
            <person name="Blinov A.G."/>
            <person name="Mazur A."/>
            <person name="Boulygina E."/>
            <person name="Tsygankova S."/>
            <person name="Khrameeva E."/>
            <person name="Chekanov N."/>
            <person name="Fan G."/>
            <person name="Xiao A."/>
            <person name="Zhang H."/>
            <person name="Xu X."/>
            <person name="Yang H."/>
            <person name="Solovyev V."/>
            <person name="Lee S.M."/>
            <person name="Liu X."/>
            <person name="Afonnikov D.A."/>
            <person name="Skryabin K.G."/>
        </authorList>
    </citation>
    <scope>NUCLEOTIDE SEQUENCE [LARGE SCALE GENOMIC DNA]</scope>
    <source>
        <strain evidence="8">AK-0245</strain>
        <tissue evidence="8">Whole organism</tissue>
    </source>
</reference>
<dbReference type="PROSITE" id="PS50850">
    <property type="entry name" value="MFS"/>
    <property type="match status" value="1"/>
</dbReference>
<feature type="transmembrane region" description="Helical" evidence="6">
    <location>
        <begin position="424"/>
        <end position="450"/>
    </location>
</feature>
<dbReference type="Proteomes" id="UP000308267">
    <property type="component" value="Unassembled WGS sequence"/>
</dbReference>
<dbReference type="GO" id="GO:0022857">
    <property type="term" value="F:transmembrane transporter activity"/>
    <property type="evidence" value="ECO:0007669"/>
    <property type="project" value="InterPro"/>
</dbReference>
<evidence type="ECO:0000313" key="9">
    <source>
        <dbReference type="Proteomes" id="UP000308267"/>
    </source>
</evidence>
<evidence type="ECO:0000313" key="8">
    <source>
        <dbReference type="EMBL" id="TGZ69123.1"/>
    </source>
</evidence>
<comment type="subcellular location">
    <subcellularLocation>
        <location evidence="1">Membrane</location>
        <topology evidence="1">Multi-pass membrane protein</topology>
    </subcellularLocation>
</comment>
<proteinExistence type="predicted"/>
<feature type="transmembrane region" description="Helical" evidence="6">
    <location>
        <begin position="295"/>
        <end position="313"/>
    </location>
</feature>
<evidence type="ECO:0000256" key="6">
    <source>
        <dbReference type="SAM" id="Phobius"/>
    </source>
</evidence>
<keyword evidence="4 6" id="KW-0472">Membrane</keyword>
<dbReference type="InterPro" id="IPR036259">
    <property type="entry name" value="MFS_trans_sf"/>
</dbReference>
<dbReference type="STRING" id="147828.A0A4S2LYW0"/>
<feature type="region of interest" description="Disordered" evidence="5">
    <location>
        <begin position="576"/>
        <end position="602"/>
    </location>
</feature>
<dbReference type="GO" id="GO:0016020">
    <property type="term" value="C:membrane"/>
    <property type="evidence" value="ECO:0007669"/>
    <property type="project" value="UniProtKB-SubCell"/>
</dbReference>
<protein>
    <recommendedName>
        <fullName evidence="7">Major facilitator superfamily (MFS) profile domain-containing protein</fullName>
    </recommendedName>
</protein>
<evidence type="ECO:0000256" key="2">
    <source>
        <dbReference type="ARBA" id="ARBA00022692"/>
    </source>
</evidence>
<dbReference type="OrthoDB" id="2261376at2759"/>
<feature type="transmembrane region" description="Helical" evidence="6">
    <location>
        <begin position="549"/>
        <end position="568"/>
    </location>
</feature>
<feature type="transmembrane region" description="Helical" evidence="6">
    <location>
        <begin position="176"/>
        <end position="196"/>
    </location>
</feature>
<sequence length="602" mass="67089">MIGSHTFEPFVCRNGFKSITLLGMAVQATEDTQVVTDCILTPKPETDVSPVEELNVDELLEKQTVLSGPNMAVLPVFVNAEPNVRCRMEPEIENLFIDRNISFAYASRIVGPTSACSRYVHDWKNVQLVQKLIDHPTAENDTQTEACPYGYVYESTLFQYPSSVVAEFNLVCSQKWLAPSGTSLYMIGMFFGYLFGGWFGDKYGRRPTAIGFSLLEIVAGIIVSLAPNHHVYHFARIFTAITDTGRAAVLRILPLEITLAKYRGYFSSTIVLGAFFFHRALTAGFAYLFPNWRRLNAVLMSPCLLSLCFFCILPESPRWLNSQNRQVDAVRVLQTGLRYNQVCRKEQNKSPQLEILLGKFMASTSEVPLNKSTKRSKSNIWQNLKLRSIDRRHLKTLIIGVFLASTQILTLFGVILYARMIRDSVYIVVLINSLTSIPGPIIASLAYRFYKFRRLPLVLCIGITCISLSIGGVYTFVWKSMTDTVLNICCNFALIMYSASLVMLSTYLAEMFPSATRTRSMGIINGFGRLGGGLSPLVNQLDSTIEHGISVVIYALIAAVQFGLLFLVEDTSGENLQDAPTSENTPQVDSGTELPLVSIRTS</sequence>
<dbReference type="InterPro" id="IPR005828">
    <property type="entry name" value="MFS_sugar_transport-like"/>
</dbReference>
<keyword evidence="3 6" id="KW-1133">Transmembrane helix</keyword>
<feature type="transmembrane region" description="Helical" evidence="6">
    <location>
        <begin position="457"/>
        <end position="478"/>
    </location>
</feature>
<evidence type="ECO:0000259" key="7">
    <source>
        <dbReference type="PROSITE" id="PS50850"/>
    </source>
</evidence>
<feature type="transmembrane region" description="Helical" evidence="6">
    <location>
        <begin position="397"/>
        <end position="418"/>
    </location>
</feature>